<dbReference type="Gene3D" id="3.20.20.80">
    <property type="entry name" value="Glycosidases"/>
    <property type="match status" value="1"/>
</dbReference>
<dbReference type="GO" id="GO:0016998">
    <property type="term" value="P:cell wall macromolecule catabolic process"/>
    <property type="evidence" value="ECO:0007669"/>
    <property type="project" value="InterPro"/>
</dbReference>
<dbReference type="GO" id="GO:0009253">
    <property type="term" value="P:peptidoglycan catabolic process"/>
    <property type="evidence" value="ECO:0007669"/>
    <property type="project" value="InterPro"/>
</dbReference>
<comment type="similarity">
    <text evidence="1 4">Belongs to the glycosyl hydrolase 25 family.</text>
</comment>
<dbReference type="EMBL" id="SOZE01000027">
    <property type="protein sequence ID" value="TFF34775.1"/>
    <property type="molecule type" value="Genomic_DNA"/>
</dbReference>
<dbReference type="InterPro" id="IPR008270">
    <property type="entry name" value="Glyco_hydro_25_AS"/>
</dbReference>
<gene>
    <name evidence="5" type="ORF">E2R66_21095</name>
</gene>
<evidence type="ECO:0000256" key="4">
    <source>
        <dbReference type="RuleBase" id="RU361176"/>
    </source>
</evidence>
<dbReference type="SMART" id="SM00641">
    <property type="entry name" value="Glyco_25"/>
    <property type="match status" value="1"/>
</dbReference>
<proteinExistence type="inferred from homology"/>
<evidence type="ECO:0000313" key="5">
    <source>
        <dbReference type="EMBL" id="TFF34775.1"/>
    </source>
</evidence>
<dbReference type="Proteomes" id="UP000297540">
    <property type="component" value="Unassembled WGS sequence"/>
</dbReference>
<evidence type="ECO:0000256" key="2">
    <source>
        <dbReference type="ARBA" id="ARBA00022801"/>
    </source>
</evidence>
<dbReference type="InterPro" id="IPR017853">
    <property type="entry name" value="GH"/>
</dbReference>
<protein>
    <recommendedName>
        <fullName evidence="4">Lysozyme</fullName>
        <ecNumber evidence="4">3.2.1.17</ecNumber>
    </recommendedName>
</protein>
<dbReference type="PANTHER" id="PTHR34135">
    <property type="entry name" value="LYSOZYME"/>
    <property type="match status" value="1"/>
</dbReference>
<name>A0A4Y8S835_9SPHI</name>
<dbReference type="GO" id="GO:0016052">
    <property type="term" value="P:carbohydrate catabolic process"/>
    <property type="evidence" value="ECO:0007669"/>
    <property type="project" value="TreeGrafter"/>
</dbReference>
<keyword evidence="3 4" id="KW-0326">Glycosidase</keyword>
<keyword evidence="6" id="KW-1185">Reference proteome</keyword>
<dbReference type="Pfam" id="PF01183">
    <property type="entry name" value="Glyco_hydro_25"/>
    <property type="match status" value="1"/>
</dbReference>
<dbReference type="SUPFAM" id="SSF51445">
    <property type="entry name" value="(Trans)glycosidases"/>
    <property type="match status" value="1"/>
</dbReference>
<evidence type="ECO:0000256" key="1">
    <source>
        <dbReference type="ARBA" id="ARBA00010646"/>
    </source>
</evidence>
<evidence type="ECO:0000256" key="3">
    <source>
        <dbReference type="ARBA" id="ARBA00023295"/>
    </source>
</evidence>
<evidence type="ECO:0000313" key="6">
    <source>
        <dbReference type="Proteomes" id="UP000297540"/>
    </source>
</evidence>
<organism evidence="5 6">
    <name type="scientific">Mucilaginibacter psychrotolerans</name>
    <dbReference type="NCBI Taxonomy" id="1524096"/>
    <lineage>
        <taxon>Bacteria</taxon>
        <taxon>Pseudomonadati</taxon>
        <taxon>Bacteroidota</taxon>
        <taxon>Sphingobacteriia</taxon>
        <taxon>Sphingobacteriales</taxon>
        <taxon>Sphingobacteriaceae</taxon>
        <taxon>Mucilaginibacter</taxon>
    </lineage>
</organism>
<dbReference type="EC" id="3.2.1.17" evidence="4"/>
<dbReference type="AlphaFoldDB" id="A0A4Y8S835"/>
<comment type="caution">
    <text evidence="5">The sequence shown here is derived from an EMBL/GenBank/DDBJ whole genome shotgun (WGS) entry which is preliminary data.</text>
</comment>
<dbReference type="InterPro" id="IPR018077">
    <property type="entry name" value="Glyco_hydro_fam25_subgr"/>
</dbReference>
<accession>A0A4Y8S835</accession>
<keyword evidence="2 4" id="KW-0378">Hydrolase</keyword>
<sequence length="231" mass="27272">MWRWVRDIGEDPHYRNYKSYKIRIPSGYKIHGIDVSYAQGKIDWNRVREMEDDSVRVSFAFIKATEGVMLVDSYFKRNWREAPKAGITCGAYHFFRPKKSGLWQARFFLQNVTMERGDLPAVCDVEVLDGTSPEAMRKELKVFLKHIEKKTGVKPIIYTGISFYKDYLDGYFDGYQLWIAHYYQSRLALDSHTPWRFWQHSDKARVNGINHAVDFNVFKGDSLSFQKMLIR</sequence>
<dbReference type="PROSITE" id="PS51904">
    <property type="entry name" value="GLYCOSYL_HYDROL_F25_2"/>
    <property type="match status" value="1"/>
</dbReference>
<dbReference type="GO" id="GO:0003796">
    <property type="term" value="F:lysozyme activity"/>
    <property type="evidence" value="ECO:0007669"/>
    <property type="project" value="UniProtKB-EC"/>
</dbReference>
<comment type="catalytic activity">
    <reaction evidence="4">
        <text>Hydrolysis of (1-&gt;4)-beta-linkages between N-acetylmuramic acid and N-acetyl-D-glucosamine residues in a peptidoglycan and between N-acetyl-D-glucosamine residues in chitodextrins.</text>
        <dbReference type="EC" id="3.2.1.17"/>
    </reaction>
</comment>
<dbReference type="OrthoDB" id="9798192at2"/>
<dbReference type="InterPro" id="IPR002053">
    <property type="entry name" value="Glyco_hydro_25"/>
</dbReference>
<reference evidence="5 6" key="1">
    <citation type="journal article" date="2017" name="Int. J. Syst. Evol. Microbiol.">
        <title>Mucilaginibacterpsychrotolerans sp. nov., isolated from peatlands.</title>
        <authorList>
            <person name="Deng Y."/>
            <person name="Shen L."/>
            <person name="Xu B."/>
            <person name="Liu Y."/>
            <person name="Gu Z."/>
            <person name="Liu H."/>
            <person name="Zhou Y."/>
        </authorList>
    </citation>
    <scope>NUCLEOTIDE SEQUENCE [LARGE SCALE GENOMIC DNA]</scope>
    <source>
        <strain evidence="5 6">NH7-4</strain>
    </source>
</reference>
<dbReference type="PROSITE" id="PS00953">
    <property type="entry name" value="GLYCOSYL_HYDROL_F25_1"/>
    <property type="match status" value="1"/>
</dbReference>
<dbReference type="PANTHER" id="PTHR34135:SF2">
    <property type="entry name" value="LYSOZYME"/>
    <property type="match status" value="1"/>
</dbReference>
<dbReference type="CDD" id="cd06524">
    <property type="entry name" value="GH25_YegX-like"/>
    <property type="match status" value="1"/>
</dbReference>